<dbReference type="EMBL" id="KN825950">
    <property type="protein sequence ID" value="KIK80714.1"/>
    <property type="molecule type" value="Genomic_DNA"/>
</dbReference>
<reference evidence="2" key="2">
    <citation type="submission" date="2015-01" db="EMBL/GenBank/DDBJ databases">
        <title>Evolutionary Origins and Diversification of the Mycorrhizal Mutualists.</title>
        <authorList>
            <consortium name="DOE Joint Genome Institute"/>
            <consortium name="Mycorrhizal Genomics Consortium"/>
            <person name="Kohler A."/>
            <person name="Kuo A."/>
            <person name="Nagy L.G."/>
            <person name="Floudas D."/>
            <person name="Copeland A."/>
            <person name="Barry K.W."/>
            <person name="Cichocki N."/>
            <person name="Veneault-Fourrey C."/>
            <person name="LaButti K."/>
            <person name="Lindquist E.A."/>
            <person name="Lipzen A."/>
            <person name="Lundell T."/>
            <person name="Morin E."/>
            <person name="Murat C."/>
            <person name="Riley R."/>
            <person name="Ohm R."/>
            <person name="Sun H."/>
            <person name="Tunlid A."/>
            <person name="Henrissat B."/>
            <person name="Grigoriev I.V."/>
            <person name="Hibbett D.S."/>
            <person name="Martin F."/>
        </authorList>
    </citation>
    <scope>NUCLEOTIDE SEQUENCE [LARGE SCALE GENOMIC DNA]</scope>
    <source>
        <strain evidence="2">Ve08.2h10</strain>
    </source>
</reference>
<dbReference type="Proteomes" id="UP000054538">
    <property type="component" value="Unassembled WGS sequence"/>
</dbReference>
<name>A0A0D0DH52_9AGAM</name>
<evidence type="ECO:0000313" key="1">
    <source>
        <dbReference type="EMBL" id="KIK80714.1"/>
    </source>
</evidence>
<evidence type="ECO:0000313" key="2">
    <source>
        <dbReference type="Proteomes" id="UP000054538"/>
    </source>
</evidence>
<gene>
    <name evidence="1" type="ORF">PAXRUDRAFT_222669</name>
</gene>
<accession>A0A0D0DH52</accession>
<protein>
    <submittedName>
        <fullName evidence="1">Uncharacterized protein</fullName>
    </submittedName>
</protein>
<organism evidence="1 2">
    <name type="scientific">Paxillus rubicundulus Ve08.2h10</name>
    <dbReference type="NCBI Taxonomy" id="930991"/>
    <lineage>
        <taxon>Eukaryota</taxon>
        <taxon>Fungi</taxon>
        <taxon>Dikarya</taxon>
        <taxon>Basidiomycota</taxon>
        <taxon>Agaricomycotina</taxon>
        <taxon>Agaricomycetes</taxon>
        <taxon>Agaricomycetidae</taxon>
        <taxon>Boletales</taxon>
        <taxon>Paxilineae</taxon>
        <taxon>Paxillaceae</taxon>
        <taxon>Paxillus</taxon>
    </lineage>
</organism>
<sequence>MLVAFKSRDHDLNLCRERKYYAIRNYTMPYSVLGSTYQSAVLQYPLLPQLFLLVPKH</sequence>
<proteinExistence type="predicted"/>
<dbReference type="HOGENOM" id="CLU_2997078_0_0_1"/>
<reference evidence="1 2" key="1">
    <citation type="submission" date="2014-04" db="EMBL/GenBank/DDBJ databases">
        <authorList>
            <consortium name="DOE Joint Genome Institute"/>
            <person name="Kuo A."/>
            <person name="Kohler A."/>
            <person name="Jargeat P."/>
            <person name="Nagy L.G."/>
            <person name="Floudas D."/>
            <person name="Copeland A."/>
            <person name="Barry K.W."/>
            <person name="Cichocki N."/>
            <person name="Veneault-Fourrey C."/>
            <person name="LaButti K."/>
            <person name="Lindquist E.A."/>
            <person name="Lipzen A."/>
            <person name="Lundell T."/>
            <person name="Morin E."/>
            <person name="Murat C."/>
            <person name="Sun H."/>
            <person name="Tunlid A."/>
            <person name="Henrissat B."/>
            <person name="Grigoriev I.V."/>
            <person name="Hibbett D.S."/>
            <person name="Martin F."/>
            <person name="Nordberg H.P."/>
            <person name="Cantor M.N."/>
            <person name="Hua S.X."/>
        </authorList>
    </citation>
    <scope>NUCLEOTIDE SEQUENCE [LARGE SCALE GENOMIC DNA]</scope>
    <source>
        <strain evidence="1 2">Ve08.2h10</strain>
    </source>
</reference>
<dbReference type="InParanoid" id="A0A0D0DH52"/>
<dbReference type="AlphaFoldDB" id="A0A0D0DH52"/>
<keyword evidence="2" id="KW-1185">Reference proteome</keyword>